<dbReference type="SUPFAM" id="SSF48264">
    <property type="entry name" value="Cytochrome P450"/>
    <property type="match status" value="1"/>
</dbReference>
<keyword evidence="17" id="KW-1185">Reference proteome</keyword>
<dbReference type="Pfam" id="PF00067">
    <property type="entry name" value="p450"/>
    <property type="match status" value="1"/>
</dbReference>
<dbReference type="InterPro" id="IPR050196">
    <property type="entry name" value="Cytochrome_P450_Monoox"/>
</dbReference>
<evidence type="ECO:0000313" key="17">
    <source>
        <dbReference type="Proteomes" id="UP001516400"/>
    </source>
</evidence>
<evidence type="ECO:0000256" key="10">
    <source>
        <dbReference type="ARBA" id="ARBA00023002"/>
    </source>
</evidence>
<dbReference type="PANTHER" id="PTHR24291:SF189">
    <property type="entry name" value="CYTOCHROME P450 4C3-RELATED"/>
    <property type="match status" value="1"/>
</dbReference>
<accession>A0ABD2MU38</accession>
<name>A0ABD2MU38_9CUCU</name>
<dbReference type="PROSITE" id="PS00086">
    <property type="entry name" value="CYTOCHROME_P450"/>
    <property type="match status" value="1"/>
</dbReference>
<keyword evidence="6 14" id="KW-0349">Heme</keyword>
<evidence type="ECO:0000256" key="7">
    <source>
        <dbReference type="ARBA" id="ARBA00022723"/>
    </source>
</evidence>
<dbReference type="EMBL" id="JABFTP020000021">
    <property type="protein sequence ID" value="KAL3269988.1"/>
    <property type="molecule type" value="Genomic_DNA"/>
</dbReference>
<keyword evidence="11 14" id="KW-0408">Iron</keyword>
<dbReference type="PRINTS" id="PR00463">
    <property type="entry name" value="EP450I"/>
</dbReference>
<dbReference type="GO" id="GO:0005789">
    <property type="term" value="C:endoplasmic reticulum membrane"/>
    <property type="evidence" value="ECO:0007669"/>
    <property type="project" value="UniProtKB-SubCell"/>
</dbReference>
<keyword evidence="7 14" id="KW-0479">Metal-binding</keyword>
<evidence type="ECO:0000256" key="1">
    <source>
        <dbReference type="ARBA" id="ARBA00001971"/>
    </source>
</evidence>
<reference evidence="16 17" key="1">
    <citation type="journal article" date="2021" name="BMC Biol.">
        <title>Horizontally acquired antibacterial genes associated with adaptive radiation of ladybird beetles.</title>
        <authorList>
            <person name="Li H.S."/>
            <person name="Tang X.F."/>
            <person name="Huang Y.H."/>
            <person name="Xu Z.Y."/>
            <person name="Chen M.L."/>
            <person name="Du X.Y."/>
            <person name="Qiu B.Y."/>
            <person name="Chen P.T."/>
            <person name="Zhang W."/>
            <person name="Slipinski A."/>
            <person name="Escalona H.E."/>
            <person name="Waterhouse R.M."/>
            <person name="Zwick A."/>
            <person name="Pang H."/>
        </authorList>
    </citation>
    <scope>NUCLEOTIDE SEQUENCE [LARGE SCALE GENOMIC DNA]</scope>
    <source>
        <strain evidence="16">SYSU2018</strain>
    </source>
</reference>
<evidence type="ECO:0000256" key="8">
    <source>
        <dbReference type="ARBA" id="ARBA00022824"/>
    </source>
</evidence>
<comment type="cofactor">
    <cofactor evidence="1 14">
        <name>heme</name>
        <dbReference type="ChEBI" id="CHEBI:30413"/>
    </cofactor>
</comment>
<keyword evidence="9" id="KW-0492">Microsome</keyword>
<dbReference type="AlphaFoldDB" id="A0ABD2MU38"/>
<evidence type="ECO:0000256" key="15">
    <source>
        <dbReference type="RuleBase" id="RU000461"/>
    </source>
</evidence>
<sequence>MGIAPKNGVNHERYPCEIKTAMGFKNIDEKLLNIYKKNVLNMGQIVINRVIRPWCDYDLVYRFTRLYREEKRIVKLLHTFSHTVIEKRREMNSNNKLSYNNDTRRRKRLLDLLLQAKEQGADIDHDGIREEVDTFMFEGHDTTAAALSFILMLLANNPEHQEKAVFEINEVLGIHSDLTFYDCQKLPYLELCIKESLRLYPSVPMISRRAGHDFVTASGYKIPAGTTLHMHIFDLHRKPDIYPDPFKFDPDRFLKDNSSHRHPYAYLPFSAGPRNCIGQKFAMLEIKTFLVGILRKFRMEAVTKQKDIVLETDFVLKTSAPIEIRFIERVEEFSR</sequence>
<protein>
    <recommendedName>
        <fullName evidence="18">Cytochrome P450</fullName>
    </recommendedName>
</protein>
<dbReference type="InterPro" id="IPR036396">
    <property type="entry name" value="Cyt_P450_sf"/>
</dbReference>
<dbReference type="PANTHER" id="PTHR24291">
    <property type="entry name" value="CYTOCHROME P450 FAMILY 4"/>
    <property type="match status" value="1"/>
</dbReference>
<comment type="subcellular location">
    <subcellularLocation>
        <location evidence="4">Endoplasmic reticulum membrane</location>
        <topology evidence="4">Peripheral membrane protein</topology>
    </subcellularLocation>
    <subcellularLocation>
        <location evidence="3">Microsome membrane</location>
        <topology evidence="3">Peripheral membrane protein</topology>
    </subcellularLocation>
</comment>
<dbReference type="Gene3D" id="1.10.630.10">
    <property type="entry name" value="Cytochrome P450"/>
    <property type="match status" value="1"/>
</dbReference>
<gene>
    <name evidence="16" type="ORF">HHI36_009044</name>
</gene>
<dbReference type="GO" id="GO:0004497">
    <property type="term" value="F:monooxygenase activity"/>
    <property type="evidence" value="ECO:0007669"/>
    <property type="project" value="UniProtKB-KW"/>
</dbReference>
<proteinExistence type="inferred from homology"/>
<evidence type="ECO:0000256" key="14">
    <source>
        <dbReference type="PIRSR" id="PIRSR602401-1"/>
    </source>
</evidence>
<evidence type="ECO:0000313" key="16">
    <source>
        <dbReference type="EMBL" id="KAL3269988.1"/>
    </source>
</evidence>
<evidence type="ECO:0000256" key="12">
    <source>
        <dbReference type="ARBA" id="ARBA00023033"/>
    </source>
</evidence>
<feature type="binding site" description="axial binding residue" evidence="14">
    <location>
        <position position="276"/>
    </location>
    <ligand>
        <name>heme</name>
        <dbReference type="ChEBI" id="CHEBI:30413"/>
    </ligand>
    <ligandPart>
        <name>Fe</name>
        <dbReference type="ChEBI" id="CHEBI:18248"/>
    </ligandPart>
</feature>
<comment type="caution">
    <text evidence="16">The sequence shown here is derived from an EMBL/GenBank/DDBJ whole genome shotgun (WGS) entry which is preliminary data.</text>
</comment>
<comment type="similarity">
    <text evidence="5 15">Belongs to the cytochrome P450 family.</text>
</comment>
<keyword evidence="8" id="KW-0256">Endoplasmic reticulum</keyword>
<keyword evidence="12 15" id="KW-0503">Monooxygenase</keyword>
<comment type="function">
    <text evidence="2">May be involved in the metabolism of insect hormones and in the breakdown of synthetic insecticides.</text>
</comment>
<dbReference type="GO" id="GO:0046872">
    <property type="term" value="F:metal ion binding"/>
    <property type="evidence" value="ECO:0007669"/>
    <property type="project" value="UniProtKB-KW"/>
</dbReference>
<evidence type="ECO:0000256" key="6">
    <source>
        <dbReference type="ARBA" id="ARBA00022617"/>
    </source>
</evidence>
<dbReference type="Proteomes" id="UP001516400">
    <property type="component" value="Unassembled WGS sequence"/>
</dbReference>
<keyword evidence="10 15" id="KW-0560">Oxidoreductase</keyword>
<evidence type="ECO:0008006" key="18">
    <source>
        <dbReference type="Google" id="ProtNLM"/>
    </source>
</evidence>
<evidence type="ECO:0000256" key="4">
    <source>
        <dbReference type="ARBA" id="ARBA00004406"/>
    </source>
</evidence>
<evidence type="ECO:0000256" key="11">
    <source>
        <dbReference type="ARBA" id="ARBA00023004"/>
    </source>
</evidence>
<dbReference type="InterPro" id="IPR002401">
    <property type="entry name" value="Cyt_P450_E_grp-I"/>
</dbReference>
<evidence type="ECO:0000256" key="9">
    <source>
        <dbReference type="ARBA" id="ARBA00022848"/>
    </source>
</evidence>
<dbReference type="InterPro" id="IPR001128">
    <property type="entry name" value="Cyt_P450"/>
</dbReference>
<evidence type="ECO:0000256" key="3">
    <source>
        <dbReference type="ARBA" id="ARBA00004174"/>
    </source>
</evidence>
<evidence type="ECO:0000256" key="5">
    <source>
        <dbReference type="ARBA" id="ARBA00010617"/>
    </source>
</evidence>
<keyword evidence="13" id="KW-0472">Membrane</keyword>
<evidence type="ECO:0000256" key="2">
    <source>
        <dbReference type="ARBA" id="ARBA00003690"/>
    </source>
</evidence>
<evidence type="ECO:0000256" key="13">
    <source>
        <dbReference type="ARBA" id="ARBA00023136"/>
    </source>
</evidence>
<dbReference type="PRINTS" id="PR00385">
    <property type="entry name" value="P450"/>
</dbReference>
<organism evidence="16 17">
    <name type="scientific">Cryptolaemus montrouzieri</name>
    <dbReference type="NCBI Taxonomy" id="559131"/>
    <lineage>
        <taxon>Eukaryota</taxon>
        <taxon>Metazoa</taxon>
        <taxon>Ecdysozoa</taxon>
        <taxon>Arthropoda</taxon>
        <taxon>Hexapoda</taxon>
        <taxon>Insecta</taxon>
        <taxon>Pterygota</taxon>
        <taxon>Neoptera</taxon>
        <taxon>Endopterygota</taxon>
        <taxon>Coleoptera</taxon>
        <taxon>Polyphaga</taxon>
        <taxon>Cucujiformia</taxon>
        <taxon>Coccinelloidea</taxon>
        <taxon>Coccinellidae</taxon>
        <taxon>Scymninae</taxon>
        <taxon>Scymnini</taxon>
        <taxon>Cryptolaemus</taxon>
    </lineage>
</organism>
<dbReference type="InterPro" id="IPR017972">
    <property type="entry name" value="Cyt_P450_CS"/>
</dbReference>